<keyword evidence="1" id="KW-0808">Transferase</keyword>
<dbReference type="OrthoDB" id="9791837at2"/>
<comment type="caution">
    <text evidence="1">The sequence shown here is derived from an EMBL/GenBank/DDBJ whole genome shotgun (WGS) entry which is preliminary data.</text>
</comment>
<dbReference type="Pfam" id="PF13489">
    <property type="entry name" value="Methyltransf_23"/>
    <property type="match status" value="1"/>
</dbReference>
<protein>
    <submittedName>
        <fullName evidence="1">Class I SAM-dependent methyltransferase</fullName>
    </submittedName>
</protein>
<dbReference type="CDD" id="cd02440">
    <property type="entry name" value="AdoMet_MTases"/>
    <property type="match status" value="1"/>
</dbReference>
<dbReference type="PANTHER" id="PTHR43861:SF6">
    <property type="entry name" value="METHYLTRANSFERASE TYPE 11"/>
    <property type="match status" value="1"/>
</dbReference>
<dbReference type="GO" id="GO:0032259">
    <property type="term" value="P:methylation"/>
    <property type="evidence" value="ECO:0007669"/>
    <property type="project" value="UniProtKB-KW"/>
</dbReference>
<accession>A0A550JJ59</accession>
<gene>
    <name evidence="1" type="ORF">FL622_04035</name>
</gene>
<dbReference type="AlphaFoldDB" id="A0A550JJ59"/>
<evidence type="ECO:0000313" key="1">
    <source>
        <dbReference type="EMBL" id="TRO83260.1"/>
    </source>
</evidence>
<dbReference type="EMBL" id="VJVV01000002">
    <property type="protein sequence ID" value="TRO83260.1"/>
    <property type="molecule type" value="Genomic_DNA"/>
</dbReference>
<sequence>MSLAAWIRCGWPLTPTTAPMTTESYDFSRCKLCGAAAAAPRYRLKTTTIQVCAACDFHFINQLDVMPTERPEAEVRTLDVVAWNFIEKQLKKNRRLLEQRLALVARHLPLNETECLDIGAGVGLFGHLLQEAGATSFGIEPQLIFRQFAEEKYRLQLRAETIEHPFWQERHAGHFAVVTLWDTLEHLNFPVETLRDAIQVMKPGGLLFLDTPSRDSFYYRISEWSYRLSNGANPLFLNSLYSPKPFRHKQIFTVQQLTDLIERLGLKVVELNRSGLFDSSNKIMLVAQKPGDSAR</sequence>
<dbReference type="Gene3D" id="3.40.50.150">
    <property type="entry name" value="Vaccinia Virus protein VP39"/>
    <property type="match status" value="1"/>
</dbReference>
<name>A0A550JJ59_9BACT</name>
<organism evidence="1 2">
    <name type="scientific">Trichloromonas acetexigens</name>
    <dbReference type="NCBI Taxonomy" id="38815"/>
    <lineage>
        <taxon>Bacteria</taxon>
        <taxon>Pseudomonadati</taxon>
        <taxon>Thermodesulfobacteriota</taxon>
        <taxon>Desulfuromonadia</taxon>
        <taxon>Desulfuromonadales</taxon>
        <taxon>Trichloromonadaceae</taxon>
        <taxon>Trichloromonas</taxon>
    </lineage>
</organism>
<dbReference type="InterPro" id="IPR029063">
    <property type="entry name" value="SAM-dependent_MTases_sf"/>
</dbReference>
<keyword evidence="1" id="KW-0489">Methyltransferase</keyword>
<reference evidence="1 2" key="1">
    <citation type="submission" date="2019-07" db="EMBL/GenBank/DDBJ databases">
        <title>Insights of Desulfuromonas acetexigens electromicrobiology.</title>
        <authorList>
            <person name="Katuri K."/>
            <person name="Sapireddy V."/>
            <person name="Shaw D.R."/>
            <person name="Saikaly P."/>
        </authorList>
    </citation>
    <scope>NUCLEOTIDE SEQUENCE [LARGE SCALE GENOMIC DNA]</scope>
    <source>
        <strain evidence="1 2">2873</strain>
    </source>
</reference>
<evidence type="ECO:0000313" key="2">
    <source>
        <dbReference type="Proteomes" id="UP000317155"/>
    </source>
</evidence>
<keyword evidence="2" id="KW-1185">Reference proteome</keyword>
<dbReference type="Proteomes" id="UP000317155">
    <property type="component" value="Unassembled WGS sequence"/>
</dbReference>
<proteinExistence type="predicted"/>
<dbReference type="PANTHER" id="PTHR43861">
    <property type="entry name" value="TRANS-ACONITATE 2-METHYLTRANSFERASE-RELATED"/>
    <property type="match status" value="1"/>
</dbReference>
<dbReference type="SUPFAM" id="SSF53335">
    <property type="entry name" value="S-adenosyl-L-methionine-dependent methyltransferases"/>
    <property type="match status" value="1"/>
</dbReference>
<dbReference type="GO" id="GO:0008168">
    <property type="term" value="F:methyltransferase activity"/>
    <property type="evidence" value="ECO:0007669"/>
    <property type="project" value="UniProtKB-KW"/>
</dbReference>